<reference evidence="2 3" key="1">
    <citation type="submission" date="2016-06" db="EMBL/GenBank/DDBJ databases">
        <authorList>
            <person name="Kjaerup R.B."/>
            <person name="Dalgaard T.S."/>
            <person name="Juul-Madsen H.R."/>
        </authorList>
    </citation>
    <scope>NUCLEOTIDE SEQUENCE [LARGE SCALE GENOMIC DNA]</scope>
    <source>
        <strain evidence="2 3">CECT 8886</strain>
    </source>
</reference>
<protein>
    <submittedName>
        <fullName evidence="2">HDOD domain protein</fullName>
    </submittedName>
</protein>
<dbReference type="EMBL" id="FLOB01000007">
    <property type="protein sequence ID" value="SBS33977.1"/>
    <property type="molecule type" value="Genomic_DNA"/>
</dbReference>
<name>A0A1A8TM89_9GAMM</name>
<gene>
    <name evidence="2" type="ORF">MSP8886_02915</name>
</gene>
<dbReference type="Gene3D" id="1.10.3210.10">
    <property type="entry name" value="Hypothetical protein af1432"/>
    <property type="match status" value="1"/>
</dbReference>
<dbReference type="AlphaFoldDB" id="A0A1A8TM89"/>
<dbReference type="Pfam" id="PF08668">
    <property type="entry name" value="HDOD"/>
    <property type="match status" value="1"/>
</dbReference>
<dbReference type="RefSeq" id="WP_067017675.1">
    <property type="nucleotide sequence ID" value="NZ_FLOB01000007.1"/>
</dbReference>
<dbReference type="Proteomes" id="UP000092544">
    <property type="component" value="Unassembled WGS sequence"/>
</dbReference>
<dbReference type="SUPFAM" id="SSF109604">
    <property type="entry name" value="HD-domain/PDEase-like"/>
    <property type="match status" value="1"/>
</dbReference>
<organism evidence="2 3">
    <name type="scientific">Marinomonas spartinae</name>
    <dbReference type="NCBI Taxonomy" id="1792290"/>
    <lineage>
        <taxon>Bacteria</taxon>
        <taxon>Pseudomonadati</taxon>
        <taxon>Pseudomonadota</taxon>
        <taxon>Gammaproteobacteria</taxon>
        <taxon>Oceanospirillales</taxon>
        <taxon>Oceanospirillaceae</taxon>
        <taxon>Marinomonas</taxon>
    </lineage>
</organism>
<sequence>MISKDFLFTRQTIVGDNASIKANNLLHLDGMTEETSHSFLATLFSDVDLVDTIKPYPIFIKTLCSEVENIPSPPASFNFVLFFDATKIALRQANDTQWDDMFTELRLQGYQLGIRNPSLAILNRVSIDPFIYVEFNLSDSTVTESINLCNHPSLSQKNLWFSHINSQQDFTLVKDKTTAQWFSGDFLSESIPVKGRKIPTYRLILSKLLTILKSQDGSLKQMAECIETDPTLTFRVIKLTKTVTYYRQFNVQNVQRAIEIIGFRDLIKWVSLAMFSSIDGKPDCLFSMAVHRACFCESLAKKLYPRENGAFLTGLFSYLPSFFDESLEQLLKDLPLSPDITDALLNKKGNLGYTLSLVMHYESGRWDNILFDSLAKSGVSKQTLRELYIESLRDAKEIYSK</sequence>
<proteinExistence type="predicted"/>
<dbReference type="InterPro" id="IPR013976">
    <property type="entry name" value="HDOD"/>
</dbReference>
<dbReference type="InterPro" id="IPR052340">
    <property type="entry name" value="RNase_Y/CdgJ"/>
</dbReference>
<dbReference type="STRING" id="1792290.MSP8886_02915"/>
<keyword evidence="3" id="KW-1185">Reference proteome</keyword>
<evidence type="ECO:0000313" key="2">
    <source>
        <dbReference type="EMBL" id="SBS33977.1"/>
    </source>
</evidence>
<evidence type="ECO:0000313" key="3">
    <source>
        <dbReference type="Proteomes" id="UP000092544"/>
    </source>
</evidence>
<accession>A0A1A8TM89</accession>
<dbReference type="PANTHER" id="PTHR33525">
    <property type="match status" value="1"/>
</dbReference>
<dbReference type="OrthoDB" id="9804751at2"/>
<dbReference type="PANTHER" id="PTHR33525:SF4">
    <property type="entry name" value="CYCLIC DI-GMP PHOSPHODIESTERASE CDGJ"/>
    <property type="match status" value="1"/>
</dbReference>
<dbReference type="PROSITE" id="PS51833">
    <property type="entry name" value="HDOD"/>
    <property type="match status" value="1"/>
</dbReference>
<feature type="domain" description="HDOD" evidence="1">
    <location>
        <begin position="198"/>
        <end position="382"/>
    </location>
</feature>
<evidence type="ECO:0000259" key="1">
    <source>
        <dbReference type="PROSITE" id="PS51833"/>
    </source>
</evidence>